<proteinExistence type="predicted"/>
<sequence>MENPYQIFDKARPVEAAEAREAVKAAKSFLLDYSFLTSDSNAKLSKRLEQRLTTRADSNQRLAERFGVSNAFTVRNKDSKQDFKSDVTKKMRAVLSLGPATTKKTDTGIEDWQPLILWAGQYAADALDHRAKCNLVEVVQFVTLKLSIKYIFKVDDHDWASQVEKSYVDFIASKAEPTNRPAWENQIGLHLALRNIIGGDAETDPMVPETNPMNYLLPTYETVWRVILRGLIEVLRSSGNATKWRESLQSCLITPLKGNERVWRTVENEESQIPPIDVIKEIMRLHPPTRRRREYYCQSKEDNIKLMERELGFMSFALICPSDDWASRAFGMKIICILVSVLCEKVKDEEAGWNLEPLDLLSRPLSAERTAFQNGELELSSDRK</sequence>
<evidence type="ECO:0000313" key="2">
    <source>
        <dbReference type="Proteomes" id="UP000799302"/>
    </source>
</evidence>
<dbReference type="Proteomes" id="UP000799302">
    <property type="component" value="Unassembled WGS sequence"/>
</dbReference>
<name>A0A6A6UDD9_9PEZI</name>
<evidence type="ECO:0000313" key="1">
    <source>
        <dbReference type="EMBL" id="KAF2670285.1"/>
    </source>
</evidence>
<keyword evidence="2" id="KW-1185">Reference proteome</keyword>
<accession>A0A6A6UDD9</accession>
<protein>
    <submittedName>
        <fullName evidence="1">Uncharacterized protein</fullName>
    </submittedName>
</protein>
<dbReference type="AlphaFoldDB" id="A0A6A6UDD9"/>
<reference evidence="1" key="1">
    <citation type="journal article" date="2020" name="Stud. Mycol.">
        <title>101 Dothideomycetes genomes: a test case for predicting lifestyles and emergence of pathogens.</title>
        <authorList>
            <person name="Haridas S."/>
            <person name="Albert R."/>
            <person name="Binder M."/>
            <person name="Bloem J."/>
            <person name="Labutti K."/>
            <person name="Salamov A."/>
            <person name="Andreopoulos B."/>
            <person name="Baker S."/>
            <person name="Barry K."/>
            <person name="Bills G."/>
            <person name="Bluhm B."/>
            <person name="Cannon C."/>
            <person name="Castanera R."/>
            <person name="Culley D."/>
            <person name="Daum C."/>
            <person name="Ezra D."/>
            <person name="Gonzalez J."/>
            <person name="Henrissat B."/>
            <person name="Kuo A."/>
            <person name="Liang C."/>
            <person name="Lipzen A."/>
            <person name="Lutzoni F."/>
            <person name="Magnuson J."/>
            <person name="Mondo S."/>
            <person name="Nolan M."/>
            <person name="Ohm R."/>
            <person name="Pangilinan J."/>
            <person name="Park H.-J."/>
            <person name="Ramirez L."/>
            <person name="Alfaro M."/>
            <person name="Sun H."/>
            <person name="Tritt A."/>
            <person name="Yoshinaga Y."/>
            <person name="Zwiers L.-H."/>
            <person name="Turgeon B."/>
            <person name="Goodwin S."/>
            <person name="Spatafora J."/>
            <person name="Crous P."/>
            <person name="Grigoriev I."/>
        </authorList>
    </citation>
    <scope>NUCLEOTIDE SEQUENCE</scope>
    <source>
        <strain evidence="1">CBS 115976</strain>
    </source>
</reference>
<organism evidence="1 2">
    <name type="scientific">Microthyrium microscopicum</name>
    <dbReference type="NCBI Taxonomy" id="703497"/>
    <lineage>
        <taxon>Eukaryota</taxon>
        <taxon>Fungi</taxon>
        <taxon>Dikarya</taxon>
        <taxon>Ascomycota</taxon>
        <taxon>Pezizomycotina</taxon>
        <taxon>Dothideomycetes</taxon>
        <taxon>Dothideomycetes incertae sedis</taxon>
        <taxon>Microthyriales</taxon>
        <taxon>Microthyriaceae</taxon>
        <taxon>Microthyrium</taxon>
    </lineage>
</organism>
<dbReference type="OrthoDB" id="10029320at2759"/>
<dbReference type="EMBL" id="MU004234">
    <property type="protein sequence ID" value="KAF2670285.1"/>
    <property type="molecule type" value="Genomic_DNA"/>
</dbReference>
<gene>
    <name evidence="1" type="ORF">BT63DRAFT_469870</name>
</gene>